<evidence type="ECO:0000256" key="1">
    <source>
        <dbReference type="SAM" id="MobiDB-lite"/>
    </source>
</evidence>
<dbReference type="Proteomes" id="UP000663586">
    <property type="component" value="Chromosome"/>
</dbReference>
<dbReference type="GeneID" id="70685509"/>
<organism evidence="2 3">
    <name type="scientific">Natranaeroarchaeum sulfidigenes</name>
    <dbReference type="NCBI Taxonomy" id="2784880"/>
    <lineage>
        <taxon>Archaea</taxon>
        <taxon>Methanobacteriati</taxon>
        <taxon>Methanobacteriota</taxon>
        <taxon>Stenosarchaea group</taxon>
        <taxon>Halobacteria</taxon>
        <taxon>Halobacteriales</taxon>
        <taxon>Natronoarchaeaceae</taxon>
        <taxon>Natranaeroarchaeum</taxon>
    </lineage>
</organism>
<dbReference type="KEGG" id="hara:AArcS_2132"/>
<name>A0A897MMA5_9EURY</name>
<proteinExistence type="predicted"/>
<reference evidence="2" key="1">
    <citation type="submission" date="2020-11" db="EMBL/GenBank/DDBJ databases">
        <title>Carbohydrate-dependent, anaerobic sulfur respiration: A novel catabolism in halophilic archaea.</title>
        <authorList>
            <person name="Sorokin D.Y."/>
            <person name="Messina E."/>
            <person name="Smedile F."/>
            <person name="La Cono V."/>
            <person name="Hallsworth J.E."/>
            <person name="Yakimov M.M."/>
        </authorList>
    </citation>
    <scope>NUCLEOTIDE SEQUENCE</scope>
    <source>
        <strain evidence="2">AArc-S</strain>
    </source>
</reference>
<accession>A0A897MMA5</accession>
<evidence type="ECO:0000313" key="3">
    <source>
        <dbReference type="Proteomes" id="UP000663586"/>
    </source>
</evidence>
<feature type="region of interest" description="Disordered" evidence="1">
    <location>
        <begin position="77"/>
        <end position="97"/>
    </location>
</feature>
<dbReference type="EMBL" id="CP064786">
    <property type="protein sequence ID" value="QSG03330.1"/>
    <property type="molecule type" value="Genomic_DNA"/>
</dbReference>
<sequence length="97" mass="10552">MVPDDSETGFVLVDGEESTDFVLLEDEQEETGLVAVPDADARYPGLQPVESIGETGFVIVEEPDDIGETDFVIVEDDGESDLPARHPDRSFPGIDTR</sequence>
<evidence type="ECO:0000313" key="2">
    <source>
        <dbReference type="EMBL" id="QSG03330.1"/>
    </source>
</evidence>
<protein>
    <submittedName>
        <fullName evidence="2">Uncharacterized protein</fullName>
    </submittedName>
</protein>
<dbReference type="RefSeq" id="WP_238477386.1">
    <property type="nucleotide sequence ID" value="NZ_CP064786.1"/>
</dbReference>
<gene>
    <name evidence="2" type="ORF">AArcS_2132</name>
</gene>
<keyword evidence="3" id="KW-1185">Reference proteome</keyword>
<dbReference type="AlphaFoldDB" id="A0A897MMA5"/>